<reference evidence="2" key="2">
    <citation type="submission" date="2015-03" db="EMBL/GenBank/DDBJ databases">
        <title>Genome sequence of Paenibacillus beijingensis strain DSM 24997T.</title>
        <authorList>
            <person name="Kwak Y."/>
            <person name="Shin J.-H."/>
        </authorList>
    </citation>
    <scope>NUCLEOTIDE SEQUENCE [LARGE SCALE GENOMIC DNA]</scope>
    <source>
        <strain evidence="2">DSM 24997</strain>
    </source>
</reference>
<dbReference type="Proteomes" id="UP000032633">
    <property type="component" value="Chromosome"/>
</dbReference>
<dbReference type="STRING" id="1126833.VN24_23900"/>
<dbReference type="PATRIC" id="fig|1126833.4.peg.5254"/>
<organism evidence="1 2">
    <name type="scientific">Paenibacillus beijingensis</name>
    <dbReference type="NCBI Taxonomy" id="1126833"/>
    <lineage>
        <taxon>Bacteria</taxon>
        <taxon>Bacillati</taxon>
        <taxon>Bacillota</taxon>
        <taxon>Bacilli</taxon>
        <taxon>Bacillales</taxon>
        <taxon>Paenibacillaceae</taxon>
        <taxon>Paenibacillus</taxon>
    </lineage>
</organism>
<reference evidence="1 2" key="1">
    <citation type="journal article" date="2015" name="J. Biotechnol.">
        <title>Complete genome sequence of Paenibacillus beijingensis 7188(T) (=DSM 24997(T)), a novel rhizobacterium from jujube garden soil.</title>
        <authorList>
            <person name="Kwak Y."/>
            <person name="Shin J.H."/>
        </authorList>
    </citation>
    <scope>NUCLEOTIDE SEQUENCE [LARGE SCALE GENOMIC DNA]</scope>
    <source>
        <strain evidence="1 2">DSM 24997</strain>
    </source>
</reference>
<evidence type="ECO:0008006" key="3">
    <source>
        <dbReference type="Google" id="ProtNLM"/>
    </source>
</evidence>
<proteinExistence type="predicted"/>
<dbReference type="RefSeq" id="WP_045672461.1">
    <property type="nucleotide sequence ID" value="NZ_CP011058.1"/>
</dbReference>
<evidence type="ECO:0000313" key="1">
    <source>
        <dbReference type="EMBL" id="AJY77036.1"/>
    </source>
</evidence>
<sequence>MKKIGCFHAHHSNIELIEQAFDCFDVEWVHFVDPGFDRMKAEPSMTSDILRRKIIETLDWIVKCRVDAVLVTCTYFTAQLRDEDLLAYPILIVKIDEPLFQQICDLSQPLLMLFTNPNTVQGTMDQLLSFSKQRGKEIQAEPVLLEDTFELLMKGRKAEYMKAVTKGIQQLVSERPNQAIVAAQLSMAPAARSVQAERNVFVGNHMDSLSRFLKAKLYYSS</sequence>
<dbReference type="KEGG" id="pbj:VN24_23900"/>
<gene>
    <name evidence="1" type="ORF">VN24_23900</name>
</gene>
<dbReference type="EMBL" id="CP011058">
    <property type="protein sequence ID" value="AJY77036.1"/>
    <property type="molecule type" value="Genomic_DNA"/>
</dbReference>
<evidence type="ECO:0000313" key="2">
    <source>
        <dbReference type="Proteomes" id="UP000032633"/>
    </source>
</evidence>
<keyword evidence="2" id="KW-1185">Reference proteome</keyword>
<accession>A0A0D5NP34</accession>
<protein>
    <recommendedName>
        <fullName evidence="3">Asp/Glu/hydantoin racemase</fullName>
    </recommendedName>
</protein>
<dbReference type="AlphaFoldDB" id="A0A0D5NP34"/>
<name>A0A0D5NP34_9BACL</name>
<dbReference type="HOGENOM" id="CLU_1297746_0_0_9"/>
<dbReference type="OrthoDB" id="2910128at2"/>